<comment type="caution">
    <text evidence="1">The sequence shown here is derived from an EMBL/GenBank/DDBJ whole genome shotgun (WGS) entry which is preliminary data.</text>
</comment>
<dbReference type="Proteomes" id="UP000887013">
    <property type="component" value="Unassembled WGS sequence"/>
</dbReference>
<dbReference type="EMBL" id="BMAW01013702">
    <property type="protein sequence ID" value="GFT35418.1"/>
    <property type="molecule type" value="Genomic_DNA"/>
</dbReference>
<evidence type="ECO:0000313" key="1">
    <source>
        <dbReference type="EMBL" id="GFT35418.1"/>
    </source>
</evidence>
<organism evidence="1 2">
    <name type="scientific">Nephila pilipes</name>
    <name type="common">Giant wood spider</name>
    <name type="synonym">Nephila maculata</name>
    <dbReference type="NCBI Taxonomy" id="299642"/>
    <lineage>
        <taxon>Eukaryota</taxon>
        <taxon>Metazoa</taxon>
        <taxon>Ecdysozoa</taxon>
        <taxon>Arthropoda</taxon>
        <taxon>Chelicerata</taxon>
        <taxon>Arachnida</taxon>
        <taxon>Araneae</taxon>
        <taxon>Araneomorphae</taxon>
        <taxon>Entelegynae</taxon>
        <taxon>Araneoidea</taxon>
        <taxon>Nephilidae</taxon>
        <taxon>Nephila</taxon>
    </lineage>
</organism>
<gene>
    <name evidence="1" type="ORF">NPIL_472431</name>
</gene>
<protein>
    <submittedName>
        <fullName evidence="1">Uncharacterized protein</fullName>
    </submittedName>
</protein>
<keyword evidence="2" id="KW-1185">Reference proteome</keyword>
<proteinExistence type="predicted"/>
<dbReference type="AlphaFoldDB" id="A0A8X6TMJ9"/>
<name>A0A8X6TMJ9_NEPPI</name>
<evidence type="ECO:0000313" key="2">
    <source>
        <dbReference type="Proteomes" id="UP000887013"/>
    </source>
</evidence>
<sequence length="90" mass="10141">MSPLRVLTVYLPLIPLCCISRNSVIAVKFTKGQKRIGSRMYTMPKITCVKDGESILRLASNIAFSSTVWLAQATDEAMCQAKQKYSPEWR</sequence>
<reference evidence="1" key="1">
    <citation type="submission" date="2020-08" db="EMBL/GenBank/DDBJ databases">
        <title>Multicomponent nature underlies the extraordinary mechanical properties of spider dragline silk.</title>
        <authorList>
            <person name="Kono N."/>
            <person name="Nakamura H."/>
            <person name="Mori M."/>
            <person name="Yoshida Y."/>
            <person name="Ohtoshi R."/>
            <person name="Malay A.D."/>
            <person name="Moran D.A.P."/>
            <person name="Tomita M."/>
            <person name="Numata K."/>
            <person name="Arakawa K."/>
        </authorList>
    </citation>
    <scope>NUCLEOTIDE SEQUENCE</scope>
</reference>
<accession>A0A8X6TMJ9</accession>